<gene>
    <name evidence="1" type="ORF">BJ138DRAFT_1142976</name>
</gene>
<reference evidence="1" key="1">
    <citation type="journal article" date="2021" name="New Phytol.">
        <title>Evolutionary innovations through gain and loss of genes in the ectomycorrhizal Boletales.</title>
        <authorList>
            <person name="Wu G."/>
            <person name="Miyauchi S."/>
            <person name="Morin E."/>
            <person name="Kuo A."/>
            <person name="Drula E."/>
            <person name="Varga T."/>
            <person name="Kohler A."/>
            <person name="Feng B."/>
            <person name="Cao Y."/>
            <person name="Lipzen A."/>
            <person name="Daum C."/>
            <person name="Hundley H."/>
            <person name="Pangilinan J."/>
            <person name="Johnson J."/>
            <person name="Barry K."/>
            <person name="LaButti K."/>
            <person name="Ng V."/>
            <person name="Ahrendt S."/>
            <person name="Min B."/>
            <person name="Choi I.G."/>
            <person name="Park H."/>
            <person name="Plett J.M."/>
            <person name="Magnuson J."/>
            <person name="Spatafora J.W."/>
            <person name="Nagy L.G."/>
            <person name="Henrissat B."/>
            <person name="Grigoriev I.V."/>
            <person name="Yang Z.L."/>
            <person name="Xu J."/>
            <person name="Martin F.M."/>
        </authorList>
    </citation>
    <scope>NUCLEOTIDE SEQUENCE</scope>
    <source>
        <strain evidence="1">ATCC 28755</strain>
    </source>
</reference>
<proteinExistence type="predicted"/>
<name>A0ACB8AN95_9AGAM</name>
<organism evidence="1 2">
    <name type="scientific">Hygrophoropsis aurantiaca</name>
    <dbReference type="NCBI Taxonomy" id="72124"/>
    <lineage>
        <taxon>Eukaryota</taxon>
        <taxon>Fungi</taxon>
        <taxon>Dikarya</taxon>
        <taxon>Basidiomycota</taxon>
        <taxon>Agaricomycotina</taxon>
        <taxon>Agaricomycetes</taxon>
        <taxon>Agaricomycetidae</taxon>
        <taxon>Boletales</taxon>
        <taxon>Coniophorineae</taxon>
        <taxon>Hygrophoropsidaceae</taxon>
        <taxon>Hygrophoropsis</taxon>
    </lineage>
</organism>
<evidence type="ECO:0000313" key="2">
    <source>
        <dbReference type="Proteomes" id="UP000790377"/>
    </source>
</evidence>
<dbReference type="Proteomes" id="UP000790377">
    <property type="component" value="Unassembled WGS sequence"/>
</dbReference>
<comment type="caution">
    <text evidence="1">The sequence shown here is derived from an EMBL/GenBank/DDBJ whole genome shotgun (WGS) entry which is preliminary data.</text>
</comment>
<evidence type="ECO:0000313" key="1">
    <source>
        <dbReference type="EMBL" id="KAH7914940.1"/>
    </source>
</evidence>
<protein>
    <submittedName>
        <fullName evidence="1">Uncharacterized protein</fullName>
    </submittedName>
</protein>
<keyword evidence="2" id="KW-1185">Reference proteome</keyword>
<accession>A0ACB8AN95</accession>
<sequence length="354" mass="39145">MPALTRPANASQKILVSGANGYVAIWVVRTLLERGYSVRSTVRSADKGKHLKDVFKEYGDRHEITVIPDITKRGAFDEAVRDVVAIEHVASPVNVQADDPYELITPAVNGTLSVLQSVLDHGASVKRVVITSSCAAVVREHPEPLELNESDWSEQSLEILEEGGPRLTGRIKYRASKTLAEKAAWKLWEENKGRVGWDLVVLNPSYPVIHEVTTPESLNVSMLDWYNYVAHPTSNGESQKFLATTGSSFVDVRDLAEAHTLALEKEDAGSKRIIVSADLWKWQDFIDAANALSPPPKLSKPLPTGNPGAGSSNPATVHMVRFNTDREKQIFGIKYRSISDITKDVLADFESRHW</sequence>
<dbReference type="EMBL" id="MU267607">
    <property type="protein sequence ID" value="KAH7914940.1"/>
    <property type="molecule type" value="Genomic_DNA"/>
</dbReference>